<keyword evidence="2" id="KW-0812">Transmembrane</keyword>
<feature type="transmembrane region" description="Helical" evidence="2">
    <location>
        <begin position="20"/>
        <end position="45"/>
    </location>
</feature>
<keyword evidence="4" id="KW-1185">Reference proteome</keyword>
<dbReference type="AlphaFoldDB" id="A0A2N5J8S2"/>
<sequence length="226" mass="24542">MTEKNKSDNASSRKTITLSWLQMIIALAVVVCLSVACTVTVTMVINDNKQRATTSASYKKPETATTTPTSTSTRSERGYLVKHIGDKAAYTKSTTDRTELASWTATNITLDAPCQQVPDKYNNNGKPENGHFIAIDFTVQTTPQLKESSNGSIYLGSSGMWKYIEKDGTQWNGDPGSLSAINCIPKGKQLPSSIGPSVKAQGMMMFDLPSTDGYLVFDNGFEYPLG</sequence>
<dbReference type="RefSeq" id="WP_101617188.1">
    <property type="nucleotide sequence ID" value="NZ_NMWU01000027.1"/>
</dbReference>
<evidence type="ECO:0000313" key="3">
    <source>
        <dbReference type="EMBL" id="PLS30612.1"/>
    </source>
</evidence>
<organism evidence="3 4">
    <name type="scientific">Bifidobacterium margollesii</name>
    <dbReference type="NCBI Taxonomy" id="2020964"/>
    <lineage>
        <taxon>Bacteria</taxon>
        <taxon>Bacillati</taxon>
        <taxon>Actinomycetota</taxon>
        <taxon>Actinomycetes</taxon>
        <taxon>Bifidobacteriales</taxon>
        <taxon>Bifidobacteriaceae</taxon>
        <taxon>Bifidobacterium</taxon>
    </lineage>
</organism>
<accession>A0A2N5J8S2</accession>
<evidence type="ECO:0000256" key="1">
    <source>
        <dbReference type="SAM" id="MobiDB-lite"/>
    </source>
</evidence>
<feature type="compositionally biased region" description="Low complexity" evidence="1">
    <location>
        <begin position="63"/>
        <end position="73"/>
    </location>
</feature>
<reference evidence="3 4" key="1">
    <citation type="submission" date="2017-07" db="EMBL/GenBank/DDBJ databases">
        <title>Bifidobacterium novel species.</title>
        <authorList>
            <person name="Lugli G.A."/>
            <person name="Milani C."/>
            <person name="Duranti S."/>
            <person name="Mangifesta M."/>
        </authorList>
    </citation>
    <scope>NUCLEOTIDE SEQUENCE [LARGE SCALE GENOMIC DNA]</scope>
    <source>
        <strain evidence="4">Uis1B</strain>
    </source>
</reference>
<name>A0A2N5J8S2_9BIFI</name>
<protein>
    <recommendedName>
        <fullName evidence="5">DUF4352 domain-containing protein</fullName>
    </recommendedName>
</protein>
<keyword evidence="2" id="KW-0472">Membrane</keyword>
<gene>
    <name evidence="3" type="ORF">Uis1B_1532</name>
</gene>
<comment type="caution">
    <text evidence="3">The sequence shown here is derived from an EMBL/GenBank/DDBJ whole genome shotgun (WGS) entry which is preliminary data.</text>
</comment>
<feature type="region of interest" description="Disordered" evidence="1">
    <location>
        <begin position="51"/>
        <end position="77"/>
    </location>
</feature>
<proteinExistence type="predicted"/>
<dbReference type="OrthoDB" id="4559282at2"/>
<evidence type="ECO:0008006" key="5">
    <source>
        <dbReference type="Google" id="ProtNLM"/>
    </source>
</evidence>
<dbReference type="Proteomes" id="UP000235050">
    <property type="component" value="Unassembled WGS sequence"/>
</dbReference>
<keyword evidence="2" id="KW-1133">Transmembrane helix</keyword>
<evidence type="ECO:0000313" key="4">
    <source>
        <dbReference type="Proteomes" id="UP000235050"/>
    </source>
</evidence>
<dbReference type="EMBL" id="NMWU01000027">
    <property type="protein sequence ID" value="PLS30612.1"/>
    <property type="molecule type" value="Genomic_DNA"/>
</dbReference>
<evidence type="ECO:0000256" key="2">
    <source>
        <dbReference type="SAM" id="Phobius"/>
    </source>
</evidence>